<gene>
    <name evidence="2" type="ORF">CLUMA_CG003169</name>
</gene>
<keyword evidence="3" id="KW-1185">Reference proteome</keyword>
<feature type="region of interest" description="Disordered" evidence="1">
    <location>
        <begin position="72"/>
        <end position="97"/>
    </location>
</feature>
<name>A0A1J1HPU9_9DIPT</name>
<dbReference type="AlphaFoldDB" id="A0A1J1HPU9"/>
<dbReference type="Proteomes" id="UP000183832">
    <property type="component" value="Unassembled WGS sequence"/>
</dbReference>
<evidence type="ECO:0000313" key="3">
    <source>
        <dbReference type="Proteomes" id="UP000183832"/>
    </source>
</evidence>
<dbReference type="EMBL" id="CVRI01000012">
    <property type="protein sequence ID" value="CRK89420.1"/>
    <property type="molecule type" value="Genomic_DNA"/>
</dbReference>
<protein>
    <submittedName>
        <fullName evidence="2">CLUMA_CG003169, isoform A</fullName>
    </submittedName>
</protein>
<organism evidence="2 3">
    <name type="scientific">Clunio marinus</name>
    <dbReference type="NCBI Taxonomy" id="568069"/>
    <lineage>
        <taxon>Eukaryota</taxon>
        <taxon>Metazoa</taxon>
        <taxon>Ecdysozoa</taxon>
        <taxon>Arthropoda</taxon>
        <taxon>Hexapoda</taxon>
        <taxon>Insecta</taxon>
        <taxon>Pterygota</taxon>
        <taxon>Neoptera</taxon>
        <taxon>Endopterygota</taxon>
        <taxon>Diptera</taxon>
        <taxon>Nematocera</taxon>
        <taxon>Chironomoidea</taxon>
        <taxon>Chironomidae</taxon>
        <taxon>Clunio</taxon>
    </lineage>
</organism>
<reference evidence="2 3" key="1">
    <citation type="submission" date="2015-04" db="EMBL/GenBank/DDBJ databases">
        <authorList>
            <person name="Syromyatnikov M.Y."/>
            <person name="Popov V.N."/>
        </authorList>
    </citation>
    <scope>NUCLEOTIDE SEQUENCE [LARGE SCALE GENOMIC DNA]</scope>
</reference>
<evidence type="ECO:0000313" key="2">
    <source>
        <dbReference type="EMBL" id="CRK89420.1"/>
    </source>
</evidence>
<proteinExistence type="predicted"/>
<sequence>MPKTNIRKRQTRKRNASKGKMFPLYVRTYNWELTPVECTFRLLSTLQCLHFAFQFFLFALLCHKNGERRSNLKNWSSSRDVGFPKPQKLLKQAQSYS</sequence>
<accession>A0A1J1HPU9</accession>
<evidence type="ECO:0000256" key="1">
    <source>
        <dbReference type="SAM" id="MobiDB-lite"/>
    </source>
</evidence>